<accession>A0A1T4QDA8</accession>
<feature type="transmembrane region" description="Helical" evidence="1">
    <location>
        <begin position="20"/>
        <end position="47"/>
    </location>
</feature>
<evidence type="ECO:0000313" key="2">
    <source>
        <dbReference type="EMBL" id="SKA01674.1"/>
    </source>
</evidence>
<evidence type="ECO:0000256" key="1">
    <source>
        <dbReference type="SAM" id="Phobius"/>
    </source>
</evidence>
<name>A0A1T4QDA8_9FIRM</name>
<feature type="transmembrane region" description="Helical" evidence="1">
    <location>
        <begin position="114"/>
        <end position="133"/>
    </location>
</feature>
<keyword evidence="1" id="KW-0472">Membrane</keyword>
<feature type="transmembrane region" description="Helical" evidence="1">
    <location>
        <begin position="235"/>
        <end position="255"/>
    </location>
</feature>
<dbReference type="PANTHER" id="PTHR36833">
    <property type="entry name" value="SLR0610 PROTEIN-RELATED"/>
    <property type="match status" value="1"/>
</dbReference>
<dbReference type="PANTHER" id="PTHR36833:SF1">
    <property type="entry name" value="INTEGRAL MEMBRANE TRANSPORT PROTEIN"/>
    <property type="match status" value="1"/>
</dbReference>
<keyword evidence="3" id="KW-1185">Reference proteome</keyword>
<dbReference type="EMBL" id="FUXA01000019">
    <property type="protein sequence ID" value="SKA01674.1"/>
    <property type="molecule type" value="Genomic_DNA"/>
</dbReference>
<feature type="transmembrane region" description="Helical" evidence="1">
    <location>
        <begin position="204"/>
        <end position="223"/>
    </location>
</feature>
<organism evidence="2 3">
    <name type="scientific">Eubacterium ruminantium</name>
    <dbReference type="NCBI Taxonomy" id="42322"/>
    <lineage>
        <taxon>Bacteria</taxon>
        <taxon>Bacillati</taxon>
        <taxon>Bacillota</taxon>
        <taxon>Clostridia</taxon>
        <taxon>Eubacteriales</taxon>
        <taxon>Eubacteriaceae</taxon>
        <taxon>Eubacterium</taxon>
    </lineage>
</organism>
<dbReference type="Pfam" id="PF06182">
    <property type="entry name" value="ABC2_membrane_6"/>
    <property type="match status" value="1"/>
</dbReference>
<proteinExistence type="predicted"/>
<dbReference type="RefSeq" id="WP_078788146.1">
    <property type="nucleotide sequence ID" value="NZ_FMTO01000023.1"/>
</dbReference>
<evidence type="ECO:0000313" key="3">
    <source>
        <dbReference type="Proteomes" id="UP000189857"/>
    </source>
</evidence>
<protein>
    <submittedName>
        <fullName evidence="2">ABC-2 type transport system permease protein</fullName>
    </submittedName>
</protein>
<reference evidence="2 3" key="1">
    <citation type="submission" date="2017-02" db="EMBL/GenBank/DDBJ databases">
        <authorList>
            <person name="Peterson S.W."/>
        </authorList>
    </citation>
    <scope>NUCLEOTIDE SEQUENCE [LARGE SCALE GENOMIC DNA]</scope>
    <source>
        <strain evidence="2 3">ATCC 17233</strain>
    </source>
</reference>
<dbReference type="InterPro" id="IPR010390">
    <property type="entry name" value="ABC-2_transporter-like"/>
</dbReference>
<keyword evidence="1" id="KW-1133">Transmembrane helix</keyword>
<feature type="transmembrane region" description="Helical" evidence="1">
    <location>
        <begin position="145"/>
        <end position="172"/>
    </location>
</feature>
<dbReference type="Proteomes" id="UP000189857">
    <property type="component" value="Unassembled WGS sequence"/>
</dbReference>
<gene>
    <name evidence="2" type="ORF">SAMN02745110_02354</name>
</gene>
<dbReference type="AlphaFoldDB" id="A0A1T4QDA8"/>
<feature type="transmembrane region" description="Helical" evidence="1">
    <location>
        <begin position="59"/>
        <end position="80"/>
    </location>
</feature>
<dbReference type="OrthoDB" id="9788195at2"/>
<sequence length="267" mass="30780">MNLIKMYKHFVVIYMKGKLAYHFALVFELIANTIQIGVYFAGFMVIFHNFESIAGWSEYEVLFMFTTSWLAYSFSCFFFWSPMKDMGELIRSGKFDLYLTRPISPLMYMVLSQFQYTFIPRLVLSIVFWAYSMNKLSIDWNPCNIAFYSINMLSAFVIFSAITIFTGTISFWTVKSEEIVSLLTNNNHGLKNYTDYPITIYSKGVQFILIAIIPYAFTGYYPVASLLGKELTFPIFAFLSPIIALIAAVGAYLFWHYGLRHYGSAGS</sequence>
<keyword evidence="1" id="KW-0812">Transmembrane</keyword>